<dbReference type="InterPro" id="IPR013783">
    <property type="entry name" value="Ig-like_fold"/>
</dbReference>
<dbReference type="InterPro" id="IPR014756">
    <property type="entry name" value="Ig_E-set"/>
</dbReference>
<dbReference type="Gene3D" id="3.40.50.1820">
    <property type="entry name" value="alpha/beta hydrolase"/>
    <property type="match status" value="1"/>
</dbReference>
<feature type="domain" description="AMP-activated protein kinase glycogen-binding" evidence="1">
    <location>
        <begin position="54"/>
        <end position="124"/>
    </location>
</feature>
<dbReference type="InterPro" id="IPR000801">
    <property type="entry name" value="Esterase-like"/>
</dbReference>
<evidence type="ECO:0000313" key="3">
    <source>
        <dbReference type="Proteomes" id="UP001059209"/>
    </source>
</evidence>
<dbReference type="Proteomes" id="UP001059209">
    <property type="component" value="Chromosome"/>
</dbReference>
<dbReference type="InterPro" id="IPR029058">
    <property type="entry name" value="AB_hydrolase_fold"/>
</dbReference>
<dbReference type="RefSeq" id="WP_260572083.1">
    <property type="nucleotide sequence ID" value="NZ_CP104205.1"/>
</dbReference>
<dbReference type="GO" id="GO:0016787">
    <property type="term" value="F:hydrolase activity"/>
    <property type="evidence" value="ECO:0007669"/>
    <property type="project" value="UniProtKB-KW"/>
</dbReference>
<accession>A0ABY5Y5W7</accession>
<dbReference type="Gene3D" id="2.60.40.10">
    <property type="entry name" value="Immunoglobulins"/>
    <property type="match status" value="1"/>
</dbReference>
<reference evidence="2" key="1">
    <citation type="submission" date="2022-09" db="EMBL/GenBank/DDBJ databases">
        <title>Maribacter litopenaei sp. nov., isolated from the intestinal tract of the Pacific White Shrimp, Litopenaeus vannamei.</title>
        <authorList>
            <person name="Kim S.Y."/>
            <person name="Hwang C.Y."/>
        </authorList>
    </citation>
    <scope>NUCLEOTIDE SEQUENCE</scope>
    <source>
        <strain evidence="2">HL-LV01</strain>
    </source>
</reference>
<evidence type="ECO:0000313" key="2">
    <source>
        <dbReference type="EMBL" id="UWX54274.1"/>
    </source>
</evidence>
<gene>
    <name evidence="2" type="ORF">NYZ99_15130</name>
</gene>
<keyword evidence="3" id="KW-1185">Reference proteome</keyword>
<dbReference type="PANTHER" id="PTHR48098">
    <property type="entry name" value="ENTEROCHELIN ESTERASE-RELATED"/>
    <property type="match status" value="1"/>
</dbReference>
<dbReference type="InterPro" id="IPR032640">
    <property type="entry name" value="AMPK1_CBM"/>
</dbReference>
<proteinExistence type="predicted"/>
<dbReference type="Pfam" id="PF00756">
    <property type="entry name" value="Esterase"/>
    <property type="match status" value="1"/>
</dbReference>
<protein>
    <submittedName>
        <fullName evidence="2">Alpha/beta hydrolase-fold protein</fullName>
    </submittedName>
</protein>
<organism evidence="2 3">
    <name type="scientific">Maribacter litopenaei</name>
    <dbReference type="NCBI Taxonomy" id="2976127"/>
    <lineage>
        <taxon>Bacteria</taxon>
        <taxon>Pseudomonadati</taxon>
        <taxon>Bacteroidota</taxon>
        <taxon>Flavobacteriia</taxon>
        <taxon>Flavobacteriales</taxon>
        <taxon>Flavobacteriaceae</taxon>
        <taxon>Maribacter</taxon>
    </lineage>
</organism>
<dbReference type="EMBL" id="CP104205">
    <property type="protein sequence ID" value="UWX54274.1"/>
    <property type="molecule type" value="Genomic_DNA"/>
</dbReference>
<evidence type="ECO:0000259" key="1">
    <source>
        <dbReference type="Pfam" id="PF16561"/>
    </source>
</evidence>
<keyword evidence="2" id="KW-0378">Hydrolase</keyword>
<sequence>MNLEQPKLMNSQIVFLIAISFYGFLGRAQRSVPNYKPLEILEDNSVKFRIKAPDAQNLVVWGSWDPTQRIQMVKNDSIFEAKVGPLPSDVYEYEYVVDGVSALDPNNKMVTRDGAWIMNMLKIPGEGASVYLSNEVPHGTVQSIWYDSPTLNSNRRMHIYLPPGYEKSDKSYPVLYLLHGGGGDEECWLSRGRTNFILDNLIAEGKVEPMIVVMPNGNPDTPAAPLSRNPVVQTESGIGSMASQRFEKSLVNDIVPYIEKNFRVKATPENRAVSGFSMGGYQTRNITNANPEMFKYIGVMSMGLFSSFNASTGGNYDKAAHVAQLEALKKANPKMYWIGMGTNDFLYETGVKLRELYDSIDFQYTYRENKGTHDWQSWRLYLKEIAPQLFK</sequence>
<dbReference type="SUPFAM" id="SSF53474">
    <property type="entry name" value="alpha/beta-Hydrolases"/>
    <property type="match status" value="1"/>
</dbReference>
<dbReference type="InterPro" id="IPR050583">
    <property type="entry name" value="Mycobacterial_A85_antigen"/>
</dbReference>
<name>A0ABY5Y5W7_9FLAO</name>
<dbReference type="Pfam" id="PF16561">
    <property type="entry name" value="AMPK1_CBM"/>
    <property type="match status" value="1"/>
</dbReference>
<dbReference type="SUPFAM" id="SSF81296">
    <property type="entry name" value="E set domains"/>
    <property type="match status" value="1"/>
</dbReference>